<dbReference type="InterPro" id="IPR002104">
    <property type="entry name" value="Integrase_catalytic"/>
</dbReference>
<evidence type="ECO:0000313" key="3">
    <source>
        <dbReference type="EMBL" id="CAA9450707.1"/>
    </source>
</evidence>
<protein>
    <submittedName>
        <fullName evidence="3">Integrase</fullName>
    </submittedName>
</protein>
<dbReference type="InterPro" id="IPR011010">
    <property type="entry name" value="DNA_brk_join_enz"/>
</dbReference>
<dbReference type="AlphaFoldDB" id="A0A6J4QZ47"/>
<dbReference type="Gene3D" id="1.10.443.10">
    <property type="entry name" value="Intergrase catalytic core"/>
    <property type="match status" value="1"/>
</dbReference>
<feature type="non-terminal residue" evidence="3">
    <location>
        <position position="1"/>
    </location>
</feature>
<dbReference type="EMBL" id="CADCVE010000028">
    <property type="protein sequence ID" value="CAA9450707.1"/>
    <property type="molecule type" value="Genomic_DNA"/>
</dbReference>
<dbReference type="Pfam" id="PF00589">
    <property type="entry name" value="Phage_integrase"/>
    <property type="match status" value="1"/>
</dbReference>
<dbReference type="GO" id="GO:0006310">
    <property type="term" value="P:DNA recombination"/>
    <property type="evidence" value="ECO:0007669"/>
    <property type="project" value="UniProtKB-KW"/>
</dbReference>
<dbReference type="PROSITE" id="PS51898">
    <property type="entry name" value="TYR_RECOMBINASE"/>
    <property type="match status" value="1"/>
</dbReference>
<sequence>VRFHDLRHTCATVLLSKNVNPKIVSEMLGHATIAITLDTYSHVLPNMGDAAAGAMDDALS</sequence>
<name>A0A6J4QZ47_9ACTN</name>
<dbReference type="SUPFAM" id="SSF56349">
    <property type="entry name" value="DNA breaking-rejoining enzymes"/>
    <property type="match status" value="1"/>
</dbReference>
<evidence type="ECO:0000256" key="1">
    <source>
        <dbReference type="ARBA" id="ARBA00023172"/>
    </source>
</evidence>
<reference evidence="3" key="1">
    <citation type="submission" date="2020-02" db="EMBL/GenBank/DDBJ databases">
        <authorList>
            <person name="Meier V. D."/>
        </authorList>
    </citation>
    <scope>NUCLEOTIDE SEQUENCE</scope>
    <source>
        <strain evidence="3">AVDCRST_MAG28</strain>
    </source>
</reference>
<feature type="domain" description="Tyr recombinase" evidence="2">
    <location>
        <begin position="1"/>
        <end position="53"/>
    </location>
</feature>
<keyword evidence="1" id="KW-0233">DNA recombination</keyword>
<evidence type="ECO:0000259" key="2">
    <source>
        <dbReference type="PROSITE" id="PS51898"/>
    </source>
</evidence>
<organism evidence="3">
    <name type="scientific">uncultured Rubrobacteraceae bacterium</name>
    <dbReference type="NCBI Taxonomy" id="349277"/>
    <lineage>
        <taxon>Bacteria</taxon>
        <taxon>Bacillati</taxon>
        <taxon>Actinomycetota</taxon>
        <taxon>Rubrobacteria</taxon>
        <taxon>Rubrobacterales</taxon>
        <taxon>Rubrobacteraceae</taxon>
        <taxon>environmental samples</taxon>
    </lineage>
</organism>
<accession>A0A6J4QZ47</accession>
<dbReference type="GO" id="GO:0015074">
    <property type="term" value="P:DNA integration"/>
    <property type="evidence" value="ECO:0007669"/>
    <property type="project" value="InterPro"/>
</dbReference>
<gene>
    <name evidence="3" type="ORF">AVDCRST_MAG28-1234</name>
</gene>
<dbReference type="GO" id="GO:0003677">
    <property type="term" value="F:DNA binding"/>
    <property type="evidence" value="ECO:0007669"/>
    <property type="project" value="InterPro"/>
</dbReference>
<proteinExistence type="predicted"/>
<dbReference type="InterPro" id="IPR013762">
    <property type="entry name" value="Integrase-like_cat_sf"/>
</dbReference>